<organism evidence="1 2">
    <name type="scientific">Parabacteroides gordonii MS-1 = DSM 23371</name>
    <dbReference type="NCBI Taxonomy" id="1203610"/>
    <lineage>
        <taxon>Bacteria</taxon>
        <taxon>Pseudomonadati</taxon>
        <taxon>Bacteroidota</taxon>
        <taxon>Bacteroidia</taxon>
        <taxon>Bacteroidales</taxon>
        <taxon>Tannerellaceae</taxon>
        <taxon>Parabacteroides</taxon>
    </lineage>
</organism>
<protein>
    <submittedName>
        <fullName evidence="1">Uncharacterized protein</fullName>
    </submittedName>
</protein>
<keyword evidence="2" id="KW-1185">Reference proteome</keyword>
<proteinExistence type="predicted"/>
<dbReference type="AlphaFoldDB" id="A0A0F5JJ46"/>
<sequence>MKKQSFYLSLFSFILNKPGNIIVLLLCILYGAVSCGDKEEDDGTEIYDIPDIYYTNYRFSTINPLEENDTIELKVGDTIAIYMKSAIEWNVLAEDNSAINIADKGNVGYMVTTKQVDFVTAGILSDSFNFIFYIDIQSLNSEIQVLEPPTYQIDIENGNLRNTIQEELESSYAVRLLDKFELTYTTMNVGSVKYTNRADVDTITGTFKDNGNDLSIYIDNHLKYNFTFEKYEPASLIYSHYICQDLTEIFRIKYPTEQINKVLVTAECHKTDPK</sequence>
<comment type="caution">
    <text evidence="1">The sequence shown here is derived from an EMBL/GenBank/DDBJ whole genome shotgun (WGS) entry which is preliminary data.</text>
</comment>
<accession>A0A0F5JJ46</accession>
<reference evidence="1 2" key="1">
    <citation type="submission" date="2013-04" db="EMBL/GenBank/DDBJ databases">
        <title>The Genome Sequence of Parabacteroides gordonii DSM 23371.</title>
        <authorList>
            <consortium name="The Broad Institute Genomics Platform"/>
            <person name="Earl A."/>
            <person name="Ward D."/>
            <person name="Feldgarden M."/>
            <person name="Gevers D."/>
            <person name="Martens E."/>
            <person name="Sakamoto M."/>
            <person name="Benno Y."/>
            <person name="Suzuki N."/>
            <person name="Matsunaga N."/>
            <person name="Koshihara K."/>
            <person name="Seki M."/>
            <person name="Komiya H."/>
            <person name="Walker B."/>
            <person name="Young S."/>
            <person name="Zeng Q."/>
            <person name="Gargeya S."/>
            <person name="Fitzgerald M."/>
            <person name="Haas B."/>
            <person name="Abouelleil A."/>
            <person name="Allen A.W."/>
            <person name="Alvarado L."/>
            <person name="Arachchi H.M."/>
            <person name="Berlin A.M."/>
            <person name="Chapman S.B."/>
            <person name="Gainer-Dewar J."/>
            <person name="Goldberg J."/>
            <person name="Griggs A."/>
            <person name="Gujja S."/>
            <person name="Hansen M."/>
            <person name="Howarth C."/>
            <person name="Imamovic A."/>
            <person name="Ireland A."/>
            <person name="Larimer J."/>
            <person name="McCowan C."/>
            <person name="Murphy C."/>
            <person name="Pearson M."/>
            <person name="Poon T.W."/>
            <person name="Priest M."/>
            <person name="Roberts A."/>
            <person name="Saif S."/>
            <person name="Shea T."/>
            <person name="Sisk P."/>
            <person name="Sykes S."/>
            <person name="Wortman J."/>
            <person name="Nusbaum C."/>
            <person name="Birren B."/>
        </authorList>
    </citation>
    <scope>NUCLEOTIDE SEQUENCE [LARGE SCALE GENOMIC DNA]</scope>
    <source>
        <strain evidence="1 2">MS-1</strain>
    </source>
</reference>
<evidence type="ECO:0000313" key="2">
    <source>
        <dbReference type="Proteomes" id="UP000033035"/>
    </source>
</evidence>
<dbReference type="HOGENOM" id="CLU_1015066_0_0_10"/>
<dbReference type="Proteomes" id="UP000033035">
    <property type="component" value="Unassembled WGS sequence"/>
</dbReference>
<dbReference type="EMBL" id="AQHW01000011">
    <property type="protein sequence ID" value="KKB57836.1"/>
    <property type="molecule type" value="Genomic_DNA"/>
</dbReference>
<dbReference type="PATRIC" id="fig|1203610.3.peg.1686"/>
<dbReference type="RefSeq" id="WP_028726535.1">
    <property type="nucleotide sequence ID" value="NZ_AUAE01000009.1"/>
</dbReference>
<dbReference type="PROSITE" id="PS51257">
    <property type="entry name" value="PROKAR_LIPOPROTEIN"/>
    <property type="match status" value="1"/>
</dbReference>
<gene>
    <name evidence="1" type="ORF">HMPREF1536_01645</name>
</gene>
<evidence type="ECO:0000313" key="1">
    <source>
        <dbReference type="EMBL" id="KKB57836.1"/>
    </source>
</evidence>
<name>A0A0F5JJ46_9BACT</name>